<dbReference type="AlphaFoldDB" id="A0A4Q9KZU7"/>
<dbReference type="InterPro" id="IPR001680">
    <property type="entry name" value="WD40_rpt"/>
</dbReference>
<dbReference type="Proteomes" id="UP000292362">
    <property type="component" value="Unassembled WGS sequence"/>
</dbReference>
<comment type="caution">
    <text evidence="2">The sequence shown here is derived from an EMBL/GenBank/DDBJ whole genome shotgun (WGS) entry which is preliminary data.</text>
</comment>
<dbReference type="PANTHER" id="PTHR43991:SF9">
    <property type="entry name" value="DUF2415 DOMAIN-CONTAINING PROTEIN"/>
    <property type="match status" value="1"/>
</dbReference>
<evidence type="ECO:0000259" key="1">
    <source>
        <dbReference type="Pfam" id="PF10313"/>
    </source>
</evidence>
<dbReference type="InterPro" id="IPR019417">
    <property type="entry name" value="DUF2415"/>
</dbReference>
<dbReference type="InterPro" id="IPR036322">
    <property type="entry name" value="WD40_repeat_dom_sf"/>
</dbReference>
<dbReference type="SMART" id="SM00320">
    <property type="entry name" value="WD40"/>
    <property type="match status" value="4"/>
</dbReference>
<proteinExistence type="predicted"/>
<organism evidence="2 3">
    <name type="scientific">Hamiltosporidium tvaerminnensis</name>
    <dbReference type="NCBI Taxonomy" id="1176355"/>
    <lineage>
        <taxon>Eukaryota</taxon>
        <taxon>Fungi</taxon>
        <taxon>Fungi incertae sedis</taxon>
        <taxon>Microsporidia</taxon>
        <taxon>Dubosqiidae</taxon>
        <taxon>Hamiltosporidium</taxon>
    </lineage>
</organism>
<reference evidence="2 3" key="1">
    <citation type="submission" date="2017-12" db="EMBL/GenBank/DDBJ databases">
        <authorList>
            <person name="Pombert J.-F."/>
            <person name="Haag K.L."/>
            <person name="Ebert D."/>
        </authorList>
    </citation>
    <scope>NUCLEOTIDE SEQUENCE [LARGE SCALE GENOMIC DNA]</scope>
    <source>
        <strain evidence="2">FI-OER-3-3</strain>
    </source>
</reference>
<dbReference type="VEuPathDB" id="MicrosporidiaDB:CWI37_0963p0010"/>
<accession>A0A4Q9KZU7</accession>
<sequence>MTFQNLKEINNMLNPGYKTHNISVSIQHWQLRDMLKIHENNLIFAQGDKICGYNPDTKESSIFTENLGFYPTSLCCDHGYLAVGGQKSQLCIVDLQSKKTFSTNLQGSINNAVQIYNHNGELRLMVCNNDHTIKVINLSNNENICNISHPFPVNNCQISNDGKLLASVGDTNDVYLYAIEDNNYRLIHNFKLINDGGFKVTWNTTSNLFSVATQDGYICVYDVRNLEKIHVIPTKQTPGLKGACRTVMFNRKRSLDILFYTEHMSSFGIIDTRTFSKRQTVLLSQADRDTQISGAVFSECNERIFVAVDDKILEYTINTPSRRVSSDYSIN</sequence>
<dbReference type="PANTHER" id="PTHR43991">
    <property type="entry name" value="WD REPEAT PROTEIN (AFU_ORTHOLOGUE AFUA_8G05640)-RELATED"/>
    <property type="match status" value="1"/>
</dbReference>
<name>A0A4Q9KZU7_9MICR</name>
<dbReference type="SUPFAM" id="SSF50978">
    <property type="entry name" value="WD40 repeat-like"/>
    <property type="match status" value="1"/>
</dbReference>
<protein>
    <recommendedName>
        <fullName evidence="1">DUF2415 domain-containing protein</fullName>
    </recommendedName>
</protein>
<dbReference type="EMBL" id="PITJ01000963">
    <property type="protein sequence ID" value="TBU00578.1"/>
    <property type="molecule type" value="Genomic_DNA"/>
</dbReference>
<dbReference type="Gene3D" id="2.130.10.10">
    <property type="entry name" value="YVTN repeat-like/Quinoprotein amine dehydrogenase"/>
    <property type="match status" value="1"/>
</dbReference>
<evidence type="ECO:0000313" key="2">
    <source>
        <dbReference type="EMBL" id="TBU00578.1"/>
    </source>
</evidence>
<dbReference type="InterPro" id="IPR015943">
    <property type="entry name" value="WD40/YVTN_repeat-like_dom_sf"/>
</dbReference>
<gene>
    <name evidence="2" type="ORF">CWI37_0963p0010</name>
</gene>
<evidence type="ECO:0000313" key="3">
    <source>
        <dbReference type="Proteomes" id="UP000292362"/>
    </source>
</evidence>
<feature type="domain" description="DUF2415" evidence="1">
    <location>
        <begin position="242"/>
        <end position="280"/>
    </location>
</feature>
<dbReference type="Pfam" id="PF10313">
    <property type="entry name" value="DUF2415"/>
    <property type="match status" value="1"/>
</dbReference>